<keyword evidence="1" id="KW-0812">Transmembrane</keyword>
<feature type="transmembrane region" description="Helical" evidence="1">
    <location>
        <begin position="160"/>
        <end position="178"/>
    </location>
</feature>
<dbReference type="Pfam" id="PF03929">
    <property type="entry name" value="PepSY_TM"/>
    <property type="match status" value="1"/>
</dbReference>
<feature type="transmembrane region" description="Helical" evidence="1">
    <location>
        <begin position="423"/>
        <end position="441"/>
    </location>
</feature>
<feature type="transmembrane region" description="Helical" evidence="1">
    <location>
        <begin position="478"/>
        <end position="498"/>
    </location>
</feature>
<dbReference type="InterPro" id="IPR005625">
    <property type="entry name" value="PepSY-ass_TM"/>
</dbReference>
<evidence type="ECO:0000313" key="3">
    <source>
        <dbReference type="Proteomes" id="UP000249393"/>
    </source>
</evidence>
<organism evidence="2 3">
    <name type="scientific">Caulobacter segnis</name>
    <dbReference type="NCBI Taxonomy" id="88688"/>
    <lineage>
        <taxon>Bacteria</taxon>
        <taxon>Pseudomonadati</taxon>
        <taxon>Pseudomonadota</taxon>
        <taxon>Alphaproteobacteria</taxon>
        <taxon>Caulobacterales</taxon>
        <taxon>Caulobacteraceae</taxon>
        <taxon>Caulobacter</taxon>
    </lineage>
</organism>
<comment type="caution">
    <text evidence="2">The sequence shown here is derived from an EMBL/GenBank/DDBJ whole genome shotgun (WGS) entry which is preliminary data.</text>
</comment>
<dbReference type="PANTHER" id="PTHR34219">
    <property type="entry name" value="IRON-REGULATED INNER MEMBRANE PROTEIN-RELATED"/>
    <property type="match status" value="1"/>
</dbReference>
<feature type="transmembrane region" description="Helical" evidence="1">
    <location>
        <begin position="395"/>
        <end position="417"/>
    </location>
</feature>
<gene>
    <name evidence="2" type="ORF">DI526_13785</name>
</gene>
<dbReference type="Proteomes" id="UP000249393">
    <property type="component" value="Unassembled WGS sequence"/>
</dbReference>
<evidence type="ECO:0000313" key="2">
    <source>
        <dbReference type="EMBL" id="PZR33337.1"/>
    </source>
</evidence>
<reference evidence="2 3" key="1">
    <citation type="submission" date="2017-08" db="EMBL/GenBank/DDBJ databases">
        <title>Infants hospitalized years apart are colonized by the same room-sourced microbial strains.</title>
        <authorList>
            <person name="Brooks B."/>
            <person name="Olm M.R."/>
            <person name="Firek B.A."/>
            <person name="Baker R."/>
            <person name="Thomas B.C."/>
            <person name="Morowitz M.J."/>
            <person name="Banfield J.F."/>
        </authorList>
    </citation>
    <scope>NUCLEOTIDE SEQUENCE [LARGE SCALE GENOMIC DNA]</scope>
    <source>
        <strain evidence="2">S2_003_000_R2_4</strain>
    </source>
</reference>
<protein>
    <submittedName>
        <fullName evidence="2">Peptidase</fullName>
    </submittedName>
</protein>
<proteinExistence type="predicted"/>
<sequence length="510" mass="54398">MMATSLDKRAKAKAAGKPIWPKVPAEFVRAMLAGHSALGLAFAALIYLVCFSGSIAVFTQEFERWEAPAGPVLHTTSPQAVDAAVRATLAKNPTAHDLLVRLPTADHPRLTVHDDDAPGGERTYVADQAGRLVDEAQTPWSDFQAKLHTVLHLPGTWGRFLVGLTGVALLSSLISGVLSHPRVFKDAFAFRWGGSKRLQEADLHNRISVWGLPFHLAVSLTGAFLGLTTIIVGVLALATFKGDTAKAYALFSGPVVQDDPRPAGRLMDLGAALDAVKARHSNAKPSYIYVQHPRERGQHATINLVTESRLSRGETVVVDGAGRIRGEVGYESGSLGFRVLSAMTPLHFGWFGGWPVKVAYFLLGLGLTAVTASGVAIWLARRRDKGRPAPRWERLWVAFAWSQPLAYALSALVSLLSPTPAPVAVWGLATLVTCGSAVFATPPRLSIGLRRISAVLIAMAAVAHGASHRGLMADPVGWVLDAGMLATALLLALTTLPARSLSPPLINRDA</sequence>
<evidence type="ECO:0000256" key="1">
    <source>
        <dbReference type="SAM" id="Phobius"/>
    </source>
</evidence>
<feature type="transmembrane region" description="Helical" evidence="1">
    <location>
        <begin position="37"/>
        <end position="58"/>
    </location>
</feature>
<keyword evidence="1" id="KW-0472">Membrane</keyword>
<feature type="transmembrane region" description="Helical" evidence="1">
    <location>
        <begin position="358"/>
        <end position="380"/>
    </location>
</feature>
<name>A0A2W5V3J4_9CAUL</name>
<dbReference type="PANTHER" id="PTHR34219:SF3">
    <property type="entry name" value="BLL7967 PROTEIN"/>
    <property type="match status" value="1"/>
</dbReference>
<dbReference type="AlphaFoldDB" id="A0A2W5V3J4"/>
<keyword evidence="1" id="KW-1133">Transmembrane helix</keyword>
<feature type="transmembrane region" description="Helical" evidence="1">
    <location>
        <begin position="448"/>
        <end position="466"/>
    </location>
</feature>
<accession>A0A2W5V3J4</accession>
<feature type="transmembrane region" description="Helical" evidence="1">
    <location>
        <begin position="214"/>
        <end position="238"/>
    </location>
</feature>
<dbReference type="EMBL" id="QFQZ01000043">
    <property type="protein sequence ID" value="PZR33337.1"/>
    <property type="molecule type" value="Genomic_DNA"/>
</dbReference>